<sequence>MIHLLMLVNIRYIMGSYGNGIGVGGRGLFEFPAIFFYLIPMIKKENIDLKAKWYDYFFLLRPILWVPVWVFLFLGYAYGARLEFMKIHLLLPRKFWFVLIAFTMLMSSVYVINQIVDKESDRINEKLFLIPYEIISVRSALIVSVLLALSALILSYFLGGFVLFLLFFVSLVLGLLYSLPPFHFKARPFLDFIVNGLGYACVALLVGWYTTENLNLHALVVSFGYFILVCAIFINTTIPDIPGDKKTGKITTGVFLGNRLSLILSSSLFILALIYAFLEMDLLVVVPSLLGAIFSILALWDNTEDMIITKLSYRVPSFIFILLVSIKFPIFLVINLVLLFVLRKYYKARFGLDYPAMLGR</sequence>
<keyword evidence="2 5" id="KW-0812">Transmembrane</keyword>
<dbReference type="PANTHER" id="PTHR42723:SF1">
    <property type="entry name" value="CHLOROPHYLL SYNTHASE, CHLOROPLASTIC"/>
    <property type="match status" value="1"/>
</dbReference>
<proteinExistence type="predicted"/>
<feature type="transmembrane region" description="Helical" evidence="5">
    <location>
        <begin position="284"/>
        <end position="303"/>
    </location>
</feature>
<dbReference type="InterPro" id="IPR044878">
    <property type="entry name" value="UbiA_sf"/>
</dbReference>
<feature type="transmembrane region" description="Helical" evidence="5">
    <location>
        <begin position="189"/>
        <end position="210"/>
    </location>
</feature>
<feature type="transmembrane region" description="Helical" evidence="5">
    <location>
        <begin position="128"/>
        <end position="150"/>
    </location>
</feature>
<dbReference type="AlphaFoldDB" id="A0A7V4E508"/>
<feature type="transmembrane region" description="Helical" evidence="5">
    <location>
        <begin position="156"/>
        <end position="177"/>
    </location>
</feature>
<feature type="transmembrane region" description="Helical" evidence="5">
    <location>
        <begin position="20"/>
        <end position="42"/>
    </location>
</feature>
<accession>A0A7V4E508</accession>
<dbReference type="GO" id="GO:0016765">
    <property type="term" value="F:transferase activity, transferring alkyl or aryl (other than methyl) groups"/>
    <property type="evidence" value="ECO:0007669"/>
    <property type="project" value="InterPro"/>
</dbReference>
<feature type="transmembrane region" description="Helical" evidence="5">
    <location>
        <begin position="216"/>
        <end position="238"/>
    </location>
</feature>
<keyword evidence="3 5" id="KW-1133">Transmembrane helix</keyword>
<dbReference type="Gene3D" id="1.10.357.140">
    <property type="entry name" value="UbiA prenyltransferase"/>
    <property type="match status" value="1"/>
</dbReference>
<feature type="transmembrane region" description="Helical" evidence="5">
    <location>
        <begin position="95"/>
        <end position="116"/>
    </location>
</feature>
<reference evidence="6" key="1">
    <citation type="journal article" date="2020" name="mSystems">
        <title>Genome- and Community-Level Interaction Insights into Carbon Utilization and Element Cycling Functions of Hydrothermarchaeota in Hydrothermal Sediment.</title>
        <authorList>
            <person name="Zhou Z."/>
            <person name="Liu Y."/>
            <person name="Xu W."/>
            <person name="Pan J."/>
            <person name="Luo Z.H."/>
            <person name="Li M."/>
        </authorList>
    </citation>
    <scope>NUCLEOTIDE SEQUENCE [LARGE SCALE GENOMIC DNA]</scope>
    <source>
        <strain evidence="6">SpSt-69</strain>
    </source>
</reference>
<organism evidence="6">
    <name type="scientific">candidate division WOR-3 bacterium</name>
    <dbReference type="NCBI Taxonomy" id="2052148"/>
    <lineage>
        <taxon>Bacteria</taxon>
        <taxon>Bacteria division WOR-3</taxon>
    </lineage>
</organism>
<dbReference type="InterPro" id="IPR000537">
    <property type="entry name" value="UbiA_prenyltransferase"/>
</dbReference>
<dbReference type="EMBL" id="DTDJ01000047">
    <property type="protein sequence ID" value="HGL18193.1"/>
    <property type="molecule type" value="Genomic_DNA"/>
</dbReference>
<dbReference type="GO" id="GO:0016020">
    <property type="term" value="C:membrane"/>
    <property type="evidence" value="ECO:0007669"/>
    <property type="project" value="UniProtKB-SubCell"/>
</dbReference>
<protein>
    <recommendedName>
        <fullName evidence="7">Prenyltransferase</fullName>
    </recommendedName>
</protein>
<dbReference type="PANTHER" id="PTHR42723">
    <property type="entry name" value="CHLOROPHYLL SYNTHASE"/>
    <property type="match status" value="1"/>
</dbReference>
<dbReference type="InterPro" id="IPR050475">
    <property type="entry name" value="Prenyltransferase_related"/>
</dbReference>
<comment type="subcellular location">
    <subcellularLocation>
        <location evidence="1">Membrane</location>
        <topology evidence="1">Multi-pass membrane protein</topology>
    </subcellularLocation>
</comment>
<evidence type="ECO:0000256" key="1">
    <source>
        <dbReference type="ARBA" id="ARBA00004141"/>
    </source>
</evidence>
<evidence type="ECO:0000256" key="3">
    <source>
        <dbReference type="ARBA" id="ARBA00022989"/>
    </source>
</evidence>
<dbReference type="Pfam" id="PF01040">
    <property type="entry name" value="UbiA"/>
    <property type="match status" value="1"/>
</dbReference>
<evidence type="ECO:0000256" key="5">
    <source>
        <dbReference type="SAM" id="Phobius"/>
    </source>
</evidence>
<keyword evidence="4 5" id="KW-0472">Membrane</keyword>
<comment type="caution">
    <text evidence="6">The sequence shown here is derived from an EMBL/GenBank/DDBJ whole genome shotgun (WGS) entry which is preliminary data.</text>
</comment>
<feature type="transmembrane region" description="Helical" evidence="5">
    <location>
        <begin position="315"/>
        <end position="342"/>
    </location>
</feature>
<evidence type="ECO:0008006" key="7">
    <source>
        <dbReference type="Google" id="ProtNLM"/>
    </source>
</evidence>
<evidence type="ECO:0000256" key="2">
    <source>
        <dbReference type="ARBA" id="ARBA00022692"/>
    </source>
</evidence>
<feature type="transmembrane region" description="Helical" evidence="5">
    <location>
        <begin position="259"/>
        <end position="278"/>
    </location>
</feature>
<gene>
    <name evidence="6" type="ORF">ENU66_07700</name>
</gene>
<feature type="transmembrane region" description="Helical" evidence="5">
    <location>
        <begin position="54"/>
        <end position="75"/>
    </location>
</feature>
<evidence type="ECO:0000313" key="6">
    <source>
        <dbReference type="EMBL" id="HGL18193.1"/>
    </source>
</evidence>
<evidence type="ECO:0000256" key="4">
    <source>
        <dbReference type="ARBA" id="ARBA00023136"/>
    </source>
</evidence>
<name>A0A7V4E508_UNCW3</name>